<feature type="transmembrane region" description="Helical" evidence="2">
    <location>
        <begin position="269"/>
        <end position="288"/>
    </location>
</feature>
<keyword evidence="2" id="KW-0812">Transmembrane</keyword>
<dbReference type="GO" id="GO:0097038">
    <property type="term" value="C:perinuclear endoplasmic reticulum"/>
    <property type="evidence" value="ECO:0007669"/>
    <property type="project" value="TreeGrafter"/>
</dbReference>
<accession>A0AAF0IY89</accession>
<reference evidence="3" key="1">
    <citation type="submission" date="2023-03" db="EMBL/GenBank/DDBJ databases">
        <title>Mating type loci evolution in Malassezia.</title>
        <authorList>
            <person name="Coelho M.A."/>
        </authorList>
    </citation>
    <scope>NUCLEOTIDE SEQUENCE</scope>
    <source>
        <strain evidence="3">CBS 10434</strain>
    </source>
</reference>
<dbReference type="InterPro" id="IPR013635">
    <property type="entry name" value="Ice2"/>
</dbReference>
<evidence type="ECO:0000313" key="3">
    <source>
        <dbReference type="EMBL" id="WFD17995.1"/>
    </source>
</evidence>
<protein>
    <submittedName>
        <fullName evidence="3">Uncharacterized protein</fullName>
    </submittedName>
</protein>
<gene>
    <name evidence="3" type="ORF">MCAP1_000206</name>
</gene>
<dbReference type="GO" id="GO:0032541">
    <property type="term" value="C:cortical endoplasmic reticulum"/>
    <property type="evidence" value="ECO:0007669"/>
    <property type="project" value="TreeGrafter"/>
</dbReference>
<dbReference type="Proteomes" id="UP001220961">
    <property type="component" value="Chromosome 1"/>
</dbReference>
<feature type="transmembrane region" description="Helical" evidence="2">
    <location>
        <begin position="300"/>
        <end position="317"/>
    </location>
</feature>
<evidence type="ECO:0000313" key="4">
    <source>
        <dbReference type="Proteomes" id="UP001220961"/>
    </source>
</evidence>
<dbReference type="AlphaFoldDB" id="A0AAF0IY89"/>
<dbReference type="PANTHER" id="PTHR31726">
    <property type="entry name" value="PROTEIN ICE2"/>
    <property type="match status" value="1"/>
</dbReference>
<dbReference type="PANTHER" id="PTHR31726:SF2">
    <property type="entry name" value="PROTEIN ICE2"/>
    <property type="match status" value="1"/>
</dbReference>
<feature type="compositionally biased region" description="Basic and acidic residues" evidence="1">
    <location>
        <begin position="450"/>
        <end position="464"/>
    </location>
</feature>
<proteinExistence type="predicted"/>
<dbReference type="GO" id="GO:0005789">
    <property type="term" value="C:endoplasmic reticulum membrane"/>
    <property type="evidence" value="ECO:0007669"/>
    <property type="project" value="TreeGrafter"/>
</dbReference>
<feature type="transmembrane region" description="Helical" evidence="2">
    <location>
        <begin position="39"/>
        <end position="60"/>
    </location>
</feature>
<dbReference type="GO" id="GO:0000921">
    <property type="term" value="P:septin ring assembly"/>
    <property type="evidence" value="ECO:0007669"/>
    <property type="project" value="TreeGrafter"/>
</dbReference>
<keyword evidence="4" id="KW-1185">Reference proteome</keyword>
<organism evidence="3 4">
    <name type="scientific">Malassezia caprae</name>
    <dbReference type="NCBI Taxonomy" id="1381934"/>
    <lineage>
        <taxon>Eukaryota</taxon>
        <taxon>Fungi</taxon>
        <taxon>Dikarya</taxon>
        <taxon>Basidiomycota</taxon>
        <taxon>Ustilaginomycotina</taxon>
        <taxon>Malasseziomycetes</taxon>
        <taxon>Malasseziales</taxon>
        <taxon>Malasseziaceae</taxon>
        <taxon>Malassezia</taxon>
    </lineage>
</organism>
<keyword evidence="2" id="KW-1133">Transmembrane helix</keyword>
<name>A0AAF0IY89_9BASI</name>
<sequence>MLWVGFRPIVHGLKLVAILLSLVQLLIFLPLSLEHSQQTFLTFSALLSAFYFGLSSLRWATYQTRLAWIARVLMVLQNLFIPVALFLCARLYAPDAPNALTAKSVPWMQSVSNAQAWLASHSRISWLGACEPRVHLDGFDQILALFLRAGHYFVSRVPGWWYHFLLHMSPVFSLLEGVASLLVVQAVARFSQRLYVMCADPRIYDPHGNRTRKMSSSVLIRKLLQLGLDATEAWQLVFLLVSATVYVTSSVGLYVSFEGASQGRSLTAAAIGACVASTLWISGLALAFRKANIVETCLMFAYVVFNVYQLSTSLLGADPLHLLQAFRESNMLSLPLHVSAGATVSRLLRTLESGWRVLSVALDTLPPTVIVNLVYRMTVLYLATRVLAMLAWQSRYQEHGVHTLHRVPSLQEQADSQKLSEIMLSAKEPCSEDESDVDNVAGPSVPDVGLDEKPEREESVEPKQESRATALGMVLVRYSRFVLITVYSHLLLLDQNDQSYWRMLAVSFTLGLWGVELLLSKDDSVMYE</sequence>
<feature type="transmembrane region" description="Helical" evidence="2">
    <location>
        <begin position="72"/>
        <end position="93"/>
    </location>
</feature>
<feature type="transmembrane region" description="Helical" evidence="2">
    <location>
        <begin position="12"/>
        <end position="33"/>
    </location>
</feature>
<dbReference type="GO" id="GO:0048309">
    <property type="term" value="P:endoplasmic reticulum inheritance"/>
    <property type="evidence" value="ECO:0007669"/>
    <property type="project" value="TreeGrafter"/>
</dbReference>
<evidence type="ECO:0000256" key="2">
    <source>
        <dbReference type="SAM" id="Phobius"/>
    </source>
</evidence>
<feature type="region of interest" description="Disordered" evidence="1">
    <location>
        <begin position="431"/>
        <end position="464"/>
    </location>
</feature>
<feature type="transmembrane region" description="Helical" evidence="2">
    <location>
        <begin position="236"/>
        <end position="257"/>
    </location>
</feature>
<keyword evidence="2" id="KW-0472">Membrane</keyword>
<dbReference type="EMBL" id="CP119908">
    <property type="protein sequence ID" value="WFD17995.1"/>
    <property type="molecule type" value="Genomic_DNA"/>
</dbReference>
<evidence type="ECO:0000256" key="1">
    <source>
        <dbReference type="SAM" id="MobiDB-lite"/>
    </source>
</evidence>
<dbReference type="Pfam" id="PF08426">
    <property type="entry name" value="ICE2"/>
    <property type="match status" value="2"/>
</dbReference>